<name>R7U5H4_CAPTE</name>
<reference evidence="2" key="3">
    <citation type="submission" date="2015-06" db="UniProtKB">
        <authorList>
            <consortium name="EnsemblMetazoa"/>
        </authorList>
    </citation>
    <scope>IDENTIFICATION</scope>
</reference>
<dbReference type="EnsemblMetazoa" id="CapteT204961">
    <property type="protein sequence ID" value="CapteP204961"/>
    <property type="gene ID" value="CapteG204961"/>
</dbReference>
<reference evidence="3" key="1">
    <citation type="submission" date="2012-12" db="EMBL/GenBank/DDBJ databases">
        <authorList>
            <person name="Hellsten U."/>
            <person name="Grimwood J."/>
            <person name="Chapman J.A."/>
            <person name="Shapiro H."/>
            <person name="Aerts A."/>
            <person name="Otillar R.P."/>
            <person name="Terry A.Y."/>
            <person name="Boore J.L."/>
            <person name="Simakov O."/>
            <person name="Marletaz F."/>
            <person name="Cho S.-J."/>
            <person name="Edsinger-Gonzales E."/>
            <person name="Havlak P."/>
            <person name="Kuo D.-H."/>
            <person name="Larsson T."/>
            <person name="Lv J."/>
            <person name="Arendt D."/>
            <person name="Savage R."/>
            <person name="Osoegawa K."/>
            <person name="de Jong P."/>
            <person name="Lindberg D.R."/>
            <person name="Seaver E.C."/>
            <person name="Weisblat D.A."/>
            <person name="Putnam N.H."/>
            <person name="Grigoriev I.V."/>
            <person name="Rokhsar D.S."/>
        </authorList>
    </citation>
    <scope>NUCLEOTIDE SEQUENCE</scope>
    <source>
        <strain evidence="3">I ESC-2004</strain>
    </source>
</reference>
<dbReference type="Proteomes" id="UP000014760">
    <property type="component" value="Unassembled WGS sequence"/>
</dbReference>
<keyword evidence="3" id="KW-1185">Reference proteome</keyword>
<dbReference type="EMBL" id="KB307982">
    <property type="protein sequence ID" value="ELT98380.1"/>
    <property type="molecule type" value="Genomic_DNA"/>
</dbReference>
<sequence>MDELLIKYYMDELMIKYDKIRMTPVSAISCLKAKNCQNSTRISDHAVYTQSAHVAIVDYLKKQVIIAVFFGCRHRLWLKSEHISSVILLRPSYRNRHKFSADPRDTKPSGQTPQPFGIPTIEFGEYLKEINDALSVDFRYRRRRRGNETSADVSNLLDYGEKTDNMKLVFFNYIEISIAATEIYLDHTKEIGGSGL</sequence>
<evidence type="ECO:0000313" key="1">
    <source>
        <dbReference type="EMBL" id="ELT98380.1"/>
    </source>
</evidence>
<dbReference type="EMBL" id="AMQN01010488">
    <property type="status" value="NOT_ANNOTATED_CDS"/>
    <property type="molecule type" value="Genomic_DNA"/>
</dbReference>
<protein>
    <submittedName>
        <fullName evidence="1 2">Uncharacterized protein</fullName>
    </submittedName>
</protein>
<evidence type="ECO:0000313" key="3">
    <source>
        <dbReference type="Proteomes" id="UP000014760"/>
    </source>
</evidence>
<dbReference type="AlphaFoldDB" id="R7U5H4"/>
<accession>R7U5H4</accession>
<organism evidence="1">
    <name type="scientific">Capitella teleta</name>
    <name type="common">Polychaete worm</name>
    <dbReference type="NCBI Taxonomy" id="283909"/>
    <lineage>
        <taxon>Eukaryota</taxon>
        <taxon>Metazoa</taxon>
        <taxon>Spiralia</taxon>
        <taxon>Lophotrochozoa</taxon>
        <taxon>Annelida</taxon>
        <taxon>Polychaeta</taxon>
        <taxon>Sedentaria</taxon>
        <taxon>Scolecida</taxon>
        <taxon>Capitellidae</taxon>
        <taxon>Capitella</taxon>
    </lineage>
</organism>
<reference evidence="1 3" key="2">
    <citation type="journal article" date="2013" name="Nature">
        <title>Insights into bilaterian evolution from three spiralian genomes.</title>
        <authorList>
            <person name="Simakov O."/>
            <person name="Marletaz F."/>
            <person name="Cho S.J."/>
            <person name="Edsinger-Gonzales E."/>
            <person name="Havlak P."/>
            <person name="Hellsten U."/>
            <person name="Kuo D.H."/>
            <person name="Larsson T."/>
            <person name="Lv J."/>
            <person name="Arendt D."/>
            <person name="Savage R."/>
            <person name="Osoegawa K."/>
            <person name="de Jong P."/>
            <person name="Grimwood J."/>
            <person name="Chapman J.A."/>
            <person name="Shapiro H."/>
            <person name="Aerts A."/>
            <person name="Otillar R.P."/>
            <person name="Terry A.Y."/>
            <person name="Boore J.L."/>
            <person name="Grigoriev I.V."/>
            <person name="Lindberg D.R."/>
            <person name="Seaver E.C."/>
            <person name="Weisblat D.A."/>
            <person name="Putnam N.H."/>
            <person name="Rokhsar D.S."/>
        </authorList>
    </citation>
    <scope>NUCLEOTIDE SEQUENCE</scope>
    <source>
        <strain evidence="1 3">I ESC-2004</strain>
    </source>
</reference>
<dbReference type="HOGENOM" id="CLU_1391448_0_0_1"/>
<proteinExistence type="predicted"/>
<gene>
    <name evidence="1" type="ORF">CAPTEDRAFT_204961</name>
</gene>
<evidence type="ECO:0000313" key="2">
    <source>
        <dbReference type="EnsemblMetazoa" id="CapteP204961"/>
    </source>
</evidence>